<evidence type="ECO:0000313" key="1">
    <source>
        <dbReference type="EMBL" id="KAG7504860.1"/>
    </source>
</evidence>
<dbReference type="Proteomes" id="UP000693946">
    <property type="component" value="Linkage Group LG19"/>
</dbReference>
<gene>
    <name evidence="1" type="ORF">JOB18_018548</name>
</gene>
<keyword evidence="2" id="KW-1185">Reference proteome</keyword>
<dbReference type="AlphaFoldDB" id="A0AAV6RIP2"/>
<proteinExistence type="predicted"/>
<name>A0AAV6RIP2_SOLSE</name>
<sequence>MCADVVHSCTGLSCVVPVVCDTVDAAVVCDETAQVFGRVNYRTNISCTGVIVAVINDRFMEEHQRLQDVKVPLMHKLISETYDPNEMTSFREERRVGESDTDR</sequence>
<accession>A0AAV6RIP2</accession>
<reference evidence="1 2" key="1">
    <citation type="journal article" date="2021" name="Sci. Rep.">
        <title>Chromosome anchoring in Senegalese sole (Solea senegalensis) reveals sex-associated markers and genome rearrangements in flatfish.</title>
        <authorList>
            <person name="Guerrero-Cozar I."/>
            <person name="Gomez-Garrido J."/>
            <person name="Berbel C."/>
            <person name="Martinez-Blanch J.F."/>
            <person name="Alioto T."/>
            <person name="Claros M.G."/>
            <person name="Gagnaire P.A."/>
            <person name="Manchado M."/>
        </authorList>
    </citation>
    <scope>NUCLEOTIDE SEQUENCE [LARGE SCALE GENOMIC DNA]</scope>
    <source>
        <strain evidence="1">Sse05_10M</strain>
    </source>
</reference>
<protein>
    <submittedName>
        <fullName evidence="1">Uncharacterized protein</fullName>
    </submittedName>
</protein>
<evidence type="ECO:0000313" key="2">
    <source>
        <dbReference type="Proteomes" id="UP000693946"/>
    </source>
</evidence>
<comment type="caution">
    <text evidence="1">The sequence shown here is derived from an EMBL/GenBank/DDBJ whole genome shotgun (WGS) entry which is preliminary data.</text>
</comment>
<dbReference type="EMBL" id="JAGKHQ010000011">
    <property type="protein sequence ID" value="KAG7504860.1"/>
    <property type="molecule type" value="Genomic_DNA"/>
</dbReference>
<organism evidence="1 2">
    <name type="scientific">Solea senegalensis</name>
    <name type="common">Senegalese sole</name>
    <dbReference type="NCBI Taxonomy" id="28829"/>
    <lineage>
        <taxon>Eukaryota</taxon>
        <taxon>Metazoa</taxon>
        <taxon>Chordata</taxon>
        <taxon>Craniata</taxon>
        <taxon>Vertebrata</taxon>
        <taxon>Euteleostomi</taxon>
        <taxon>Actinopterygii</taxon>
        <taxon>Neopterygii</taxon>
        <taxon>Teleostei</taxon>
        <taxon>Neoteleostei</taxon>
        <taxon>Acanthomorphata</taxon>
        <taxon>Carangaria</taxon>
        <taxon>Pleuronectiformes</taxon>
        <taxon>Pleuronectoidei</taxon>
        <taxon>Soleidae</taxon>
        <taxon>Solea</taxon>
    </lineage>
</organism>